<evidence type="ECO:0000313" key="6">
    <source>
        <dbReference type="EMBL" id="ALV29203.1"/>
    </source>
</evidence>
<keyword evidence="5" id="KW-0119">Carbohydrate metabolism</keyword>
<evidence type="ECO:0000256" key="3">
    <source>
        <dbReference type="ARBA" id="ARBA00011233"/>
    </source>
</evidence>
<dbReference type="SUPFAM" id="SSF51569">
    <property type="entry name" value="Aldolase"/>
    <property type="match status" value="1"/>
</dbReference>
<proteinExistence type="inferred from homology"/>
<evidence type="ECO:0000256" key="2">
    <source>
        <dbReference type="ARBA" id="ARBA00006906"/>
    </source>
</evidence>
<dbReference type="PROSITE" id="PS00160">
    <property type="entry name" value="ALDOLASE_KDPG_KHG_2"/>
    <property type="match status" value="1"/>
</dbReference>
<evidence type="ECO:0000256" key="4">
    <source>
        <dbReference type="ARBA" id="ARBA00023239"/>
    </source>
</evidence>
<dbReference type="eggNOG" id="COG0800">
    <property type="taxonomic scope" value="Bacteria"/>
</dbReference>
<sequence length="204" mass="21220">MMRPLIAILRGITPAEALPVCERLIAAGFTRIEVPLNSPDPFTSIAAMVREFGDSAIIGAGTVLTVEDVMKLSDTGARMAVSPNCDPSVIRATKIARMQSFPGVMTPTECFAALQAGADGLKLFPAGLLGSEGVKAIRAVLPKETRLYAVGGAGPDNFADWLKVGVDGFGIGTALYVPGLTVGDVETRARAMVQAFDIAKGGAR</sequence>
<dbReference type="PANTHER" id="PTHR30246:SF1">
    <property type="entry name" value="2-DEHYDRO-3-DEOXY-6-PHOSPHOGALACTONATE ALDOLASE-RELATED"/>
    <property type="match status" value="1"/>
</dbReference>
<dbReference type="InterPro" id="IPR013785">
    <property type="entry name" value="Aldolase_TIM"/>
</dbReference>
<comment type="similarity">
    <text evidence="2">Belongs to the KHG/KDPG aldolase family.</text>
</comment>
<name>A0A0L0J544_9HYPH</name>
<dbReference type="InterPro" id="IPR031338">
    <property type="entry name" value="KDPG/KHG_AS_2"/>
</dbReference>
<dbReference type="PANTHER" id="PTHR30246">
    <property type="entry name" value="2-KETO-3-DEOXY-6-PHOSPHOGLUCONATE ALDOLASE"/>
    <property type="match status" value="1"/>
</dbReference>
<comment type="pathway">
    <text evidence="1">Carbohydrate acid metabolism.</text>
</comment>
<comment type="subunit">
    <text evidence="3">Homotrimer.</text>
</comment>
<reference evidence="6 7" key="1">
    <citation type="submission" date="2015-10" db="EMBL/GenBank/DDBJ databases">
        <title>The world's first case of liver abscess caused by Pannonibacter phragmitetus.</title>
        <authorList>
            <person name="Ming D."/>
            <person name="Wang M."/>
            <person name="Zhou Y."/>
            <person name="Jiang T."/>
            <person name="Hu S."/>
        </authorList>
    </citation>
    <scope>NUCLEOTIDE SEQUENCE [LARGE SCALE GENOMIC DNA]</scope>
    <source>
        <strain evidence="6 7">31801</strain>
    </source>
</reference>
<dbReference type="EMBL" id="CP013068">
    <property type="protein sequence ID" value="ALV29203.1"/>
    <property type="molecule type" value="Genomic_DNA"/>
</dbReference>
<keyword evidence="4 6" id="KW-0456">Lyase</keyword>
<organism evidence="6 7">
    <name type="scientific">Pannonibacter phragmitetus</name>
    <dbReference type="NCBI Taxonomy" id="121719"/>
    <lineage>
        <taxon>Bacteria</taxon>
        <taxon>Pseudomonadati</taxon>
        <taxon>Pseudomonadota</taxon>
        <taxon>Alphaproteobacteria</taxon>
        <taxon>Hyphomicrobiales</taxon>
        <taxon>Stappiaceae</taxon>
        <taxon>Pannonibacter</taxon>
    </lineage>
</organism>
<dbReference type="OrthoDB" id="7204076at2"/>
<evidence type="ECO:0000256" key="5">
    <source>
        <dbReference type="ARBA" id="ARBA00023277"/>
    </source>
</evidence>
<dbReference type="NCBIfam" id="NF006600">
    <property type="entry name" value="PRK09140.1"/>
    <property type="match status" value="1"/>
</dbReference>
<dbReference type="Proteomes" id="UP000064921">
    <property type="component" value="Chromosome"/>
</dbReference>
<dbReference type="Pfam" id="PF01081">
    <property type="entry name" value="Aldolase"/>
    <property type="match status" value="1"/>
</dbReference>
<dbReference type="GO" id="GO:0008674">
    <property type="term" value="F:2-dehydro-3-deoxy-6-phosphogalactonate aldolase activity"/>
    <property type="evidence" value="ECO:0007669"/>
    <property type="project" value="UniProtKB-EC"/>
</dbReference>
<dbReference type="EC" id="4.1.2.21" evidence="6"/>
<dbReference type="KEGG" id="pphr:APZ00_20910"/>
<protein>
    <submittedName>
        <fullName evidence="6">2-dehydro-3-deoxy-6-phosphogalactonate aldolase</fullName>
        <ecNumber evidence="6">4.1.2.21</ecNumber>
    </submittedName>
</protein>
<dbReference type="PATRIC" id="fig|121719.5.peg.2448"/>
<dbReference type="STRING" id="121719.APZ00_20910"/>
<evidence type="ECO:0000313" key="7">
    <source>
        <dbReference type="Proteomes" id="UP000064921"/>
    </source>
</evidence>
<dbReference type="CDD" id="cd00452">
    <property type="entry name" value="KDPG_aldolase"/>
    <property type="match status" value="1"/>
</dbReference>
<accession>A0A0L0J544</accession>
<evidence type="ECO:0000256" key="1">
    <source>
        <dbReference type="ARBA" id="ARBA00004761"/>
    </source>
</evidence>
<dbReference type="InterPro" id="IPR000887">
    <property type="entry name" value="Aldlse_KDPG_KHG"/>
</dbReference>
<dbReference type="Gene3D" id="3.20.20.70">
    <property type="entry name" value="Aldolase class I"/>
    <property type="match status" value="1"/>
</dbReference>
<gene>
    <name evidence="6" type="ORF">APZ00_20910</name>
</gene>
<dbReference type="AlphaFoldDB" id="A0A0L0J544"/>
<keyword evidence="7" id="KW-1185">Reference proteome</keyword>